<accession>A0ACC0BXA9</accession>
<name>A0ACC0BXA9_CATRO</name>
<dbReference type="EMBL" id="CM044702">
    <property type="protein sequence ID" value="KAI5677237.1"/>
    <property type="molecule type" value="Genomic_DNA"/>
</dbReference>
<protein>
    <submittedName>
        <fullName evidence="1">Uncharacterized protein</fullName>
    </submittedName>
</protein>
<evidence type="ECO:0000313" key="2">
    <source>
        <dbReference type="Proteomes" id="UP001060085"/>
    </source>
</evidence>
<comment type="caution">
    <text evidence="1">The sequence shown here is derived from an EMBL/GenBank/DDBJ whole genome shotgun (WGS) entry which is preliminary data.</text>
</comment>
<organism evidence="1 2">
    <name type="scientific">Catharanthus roseus</name>
    <name type="common">Madagascar periwinkle</name>
    <name type="synonym">Vinca rosea</name>
    <dbReference type="NCBI Taxonomy" id="4058"/>
    <lineage>
        <taxon>Eukaryota</taxon>
        <taxon>Viridiplantae</taxon>
        <taxon>Streptophyta</taxon>
        <taxon>Embryophyta</taxon>
        <taxon>Tracheophyta</taxon>
        <taxon>Spermatophyta</taxon>
        <taxon>Magnoliopsida</taxon>
        <taxon>eudicotyledons</taxon>
        <taxon>Gunneridae</taxon>
        <taxon>Pentapetalae</taxon>
        <taxon>asterids</taxon>
        <taxon>lamiids</taxon>
        <taxon>Gentianales</taxon>
        <taxon>Apocynaceae</taxon>
        <taxon>Rauvolfioideae</taxon>
        <taxon>Vinceae</taxon>
        <taxon>Catharanthinae</taxon>
        <taxon>Catharanthus</taxon>
    </lineage>
</organism>
<keyword evidence="2" id="KW-1185">Reference proteome</keyword>
<proteinExistence type="predicted"/>
<reference evidence="2" key="1">
    <citation type="journal article" date="2023" name="Nat. Plants">
        <title>Single-cell RNA sequencing provides a high-resolution roadmap for understanding the multicellular compartmentation of specialized metabolism.</title>
        <authorList>
            <person name="Sun S."/>
            <person name="Shen X."/>
            <person name="Li Y."/>
            <person name="Li Y."/>
            <person name="Wang S."/>
            <person name="Li R."/>
            <person name="Zhang H."/>
            <person name="Shen G."/>
            <person name="Guo B."/>
            <person name="Wei J."/>
            <person name="Xu J."/>
            <person name="St-Pierre B."/>
            <person name="Chen S."/>
            <person name="Sun C."/>
        </authorList>
    </citation>
    <scope>NUCLEOTIDE SEQUENCE [LARGE SCALE GENOMIC DNA]</scope>
</reference>
<dbReference type="Proteomes" id="UP001060085">
    <property type="component" value="Linkage Group LG02"/>
</dbReference>
<evidence type="ECO:0000313" key="1">
    <source>
        <dbReference type="EMBL" id="KAI5677237.1"/>
    </source>
</evidence>
<sequence>MSSLSHNVSNFITLKLKPDNYPLWREQVLSLELNGENQIDCFVDDTSKAVWDALKEAYAQDSQEREFTLRQQLTYLCKNDSNTIAEHIQKFKSICDSLAEIRSPVSDKEKVFSLLTSLVPKYESFTTSLLKPPRQSYTELVLCCKGMNRDKIGSPLKHQLTNWSFMNKNTT</sequence>
<gene>
    <name evidence="1" type="ORF">M9H77_08187</name>
</gene>